<gene>
    <name evidence="19" type="ORF">TREES_T100014497</name>
</gene>
<evidence type="ECO:0000256" key="4">
    <source>
        <dbReference type="ARBA" id="ARBA00015888"/>
    </source>
</evidence>
<evidence type="ECO:0000256" key="6">
    <source>
        <dbReference type="ARBA" id="ARBA00022490"/>
    </source>
</evidence>
<dbReference type="GO" id="GO:0005783">
    <property type="term" value="C:endoplasmic reticulum"/>
    <property type="evidence" value="ECO:0007669"/>
    <property type="project" value="TreeGrafter"/>
</dbReference>
<dbReference type="InterPro" id="IPR036590">
    <property type="entry name" value="SRAP-like"/>
</dbReference>
<keyword evidence="7" id="KW-0677">Repeat</keyword>
<dbReference type="Pfam" id="PF02586">
    <property type="entry name" value="SRAP"/>
    <property type="match status" value="1"/>
</dbReference>
<keyword evidence="12" id="KW-0968">Cytoplasmic vesicle</keyword>
<dbReference type="GO" id="GO:0030126">
    <property type="term" value="C:COPI vesicle coat"/>
    <property type="evidence" value="ECO:0007669"/>
    <property type="project" value="InterPro"/>
</dbReference>
<dbReference type="InterPro" id="IPR011989">
    <property type="entry name" value="ARM-like"/>
</dbReference>
<feature type="domain" description="Clathrin/coatomer adaptor adaptin-like N-terminal" evidence="17">
    <location>
        <begin position="227"/>
        <end position="339"/>
    </location>
</feature>
<reference evidence="20" key="2">
    <citation type="journal article" date="2013" name="Nat. Commun.">
        <title>Genome of the Chinese tree shrew.</title>
        <authorList>
            <person name="Fan Y."/>
            <person name="Huang Z.Y."/>
            <person name="Cao C.C."/>
            <person name="Chen C.S."/>
            <person name="Chen Y.X."/>
            <person name="Fan D.D."/>
            <person name="He J."/>
            <person name="Hou H.L."/>
            <person name="Hu L."/>
            <person name="Hu X.T."/>
            <person name="Jiang X.T."/>
            <person name="Lai R."/>
            <person name="Lang Y.S."/>
            <person name="Liang B."/>
            <person name="Liao S.G."/>
            <person name="Mu D."/>
            <person name="Ma Y.Y."/>
            <person name="Niu Y.Y."/>
            <person name="Sun X.Q."/>
            <person name="Xia J.Q."/>
            <person name="Xiao J."/>
            <person name="Xiong Z.Q."/>
            <person name="Xu L."/>
            <person name="Yang L."/>
            <person name="Zhang Y."/>
            <person name="Zhao W."/>
            <person name="Zhao X.D."/>
            <person name="Zheng Y.T."/>
            <person name="Zhou J.M."/>
            <person name="Zhu Y.B."/>
            <person name="Zhang G.J."/>
            <person name="Wang J."/>
            <person name="Yao Y.G."/>
        </authorList>
    </citation>
    <scope>NUCLEOTIDE SEQUENCE [LARGE SCALE GENOMIC DNA]</scope>
</reference>
<feature type="compositionally biased region" description="Basic and acidic residues" evidence="16">
    <location>
        <begin position="806"/>
        <end position="826"/>
    </location>
</feature>
<evidence type="ECO:0000256" key="11">
    <source>
        <dbReference type="ARBA" id="ARBA00023136"/>
    </source>
</evidence>
<keyword evidence="8" id="KW-0931">ER-Golgi transport</keyword>
<dbReference type="EMBL" id="KB368299">
    <property type="protein sequence ID" value="ELV10181.1"/>
    <property type="molecule type" value="Genomic_DNA"/>
</dbReference>
<dbReference type="InterPro" id="IPR016024">
    <property type="entry name" value="ARM-type_fold"/>
</dbReference>
<dbReference type="PANTHER" id="PTHR10261">
    <property type="entry name" value="COATOMER SUBUNIT GAMMA"/>
    <property type="match status" value="1"/>
</dbReference>
<dbReference type="InterPro" id="IPR017106">
    <property type="entry name" value="Coatomer_gsu"/>
</dbReference>
<name>L8Y750_TUPCH</name>
<keyword evidence="11" id="KW-0472">Membrane</keyword>
<evidence type="ECO:0000313" key="19">
    <source>
        <dbReference type="EMBL" id="ELV10181.1"/>
    </source>
</evidence>
<keyword evidence="9" id="KW-0653">Protein transport</keyword>
<evidence type="ECO:0000256" key="10">
    <source>
        <dbReference type="ARBA" id="ARBA00023034"/>
    </source>
</evidence>
<feature type="domain" description="Clathrin/coatomer adaptor adaptin-like N-terminal" evidence="17">
    <location>
        <begin position="103"/>
        <end position="222"/>
    </location>
</feature>
<sequence length="862" mass="96206">MRAVGSAQAQWAGRRGPPRPEVACGEPPPTTLRAVLGPELLRRVLRHHYVEEIRQEGRGVGWRLQPFPALGEERRSPGGKCPAHTPTIVLTGPGLEGMQKPHYHALGLLYHVRKSDRLAVSKMVSKFTRHGLKSPFAYCMMIRVASKQLEEEDGSRDSPLFDFIESCLRNKHEMVVYEAASAIVNLPGCSAKELAPAVSVLQLFCSSPKAALRYAAVRTLNKGGFEYKRAIVDCIISIIEENSDSKETGLSHLCEFIEDCEFTVLATRILHLLGQEGPKTNNPSKYIRFIYNRVVLEHEEVRAGAVSALAKFGAQNEEMLPSILVLLRRCVQTELSEPDLLPTPAEVALQGPSCHSSEVPLEPLCPGCRCVMDDDNEVRDRATFYLSVLEQRQKALNAGYILNEQLAAVPEFCGLGPLFKSSPEPVALTESETEYVIHCTKHTFTDHMVFQFDCTNTLNDQTLENVTVQMEPTEAYEVLCCVPARSLPYNQPGTCYTLVALPKDDPTAVACTFSCMMKFTVKDCDPTTGETDDEGYEDEYVQRLPDWRAPGRYRPSYNQGPRSVGPVLLSRLHLDKNADSSERILTPMRWGLVPSWFKESDPCKLQFNTANCRSDTMMEKRSFKADGFYEWQRQQGATQRQPYFIYFPQIKTEQGSPPALTSGGSSAADSPGHPEKAWDSWRLLTMAGIFDCWAPPEGGDPLYSYTIITVDSCKGLEDIHHRMPAILDGDEAVSKWLDFGEVPIQEALTLIRPTENITFHPVSPVVNSVRNNTPECLAPVNLVVSKEFKASGSSQTMLQWLATKSPKKEDPKTLQKDELAVPHRSSELLQKSPLPKRGSAGLLERWLKRGQEEPTAKRLHTE</sequence>
<dbReference type="STRING" id="246437.L8Y750"/>
<feature type="region of interest" description="Disordered" evidence="16">
    <location>
        <begin position="803"/>
        <end position="862"/>
    </location>
</feature>
<evidence type="ECO:0000256" key="15">
    <source>
        <dbReference type="ARBA" id="ARBA00031130"/>
    </source>
</evidence>
<dbReference type="InterPro" id="IPR002553">
    <property type="entry name" value="Clathrin/coatomer_adapt-like_N"/>
</dbReference>
<dbReference type="Gene3D" id="3.90.1680.10">
    <property type="entry name" value="SOS response associated peptidase-like"/>
    <property type="match status" value="1"/>
</dbReference>
<feature type="domain" description="Coatomer gamma subunit appendage Ig-like subdomain" evidence="18">
    <location>
        <begin position="403"/>
        <end position="540"/>
    </location>
</feature>
<dbReference type="GO" id="GO:0005198">
    <property type="term" value="F:structural molecule activity"/>
    <property type="evidence" value="ECO:0007669"/>
    <property type="project" value="InterPro"/>
</dbReference>
<dbReference type="GO" id="GO:0003697">
    <property type="term" value="F:single-stranded DNA binding"/>
    <property type="evidence" value="ECO:0007669"/>
    <property type="project" value="InterPro"/>
</dbReference>
<evidence type="ECO:0000259" key="18">
    <source>
        <dbReference type="Pfam" id="PF08752"/>
    </source>
</evidence>
<organism evidence="19 20">
    <name type="scientific">Tupaia chinensis</name>
    <name type="common">Chinese tree shrew</name>
    <name type="synonym">Tupaia belangeri chinensis</name>
    <dbReference type="NCBI Taxonomy" id="246437"/>
    <lineage>
        <taxon>Eukaryota</taxon>
        <taxon>Metazoa</taxon>
        <taxon>Chordata</taxon>
        <taxon>Craniata</taxon>
        <taxon>Vertebrata</taxon>
        <taxon>Euteleostomi</taxon>
        <taxon>Mammalia</taxon>
        <taxon>Eutheria</taxon>
        <taxon>Euarchontoglires</taxon>
        <taxon>Scandentia</taxon>
        <taxon>Tupaiidae</taxon>
        <taxon>Tupaia</taxon>
    </lineage>
</organism>
<feature type="region of interest" description="Disordered" evidence="16">
    <location>
        <begin position="1"/>
        <end position="28"/>
    </location>
</feature>
<dbReference type="GO" id="GO:0106300">
    <property type="term" value="P:protein-DNA covalent cross-linking repair"/>
    <property type="evidence" value="ECO:0007669"/>
    <property type="project" value="InterPro"/>
</dbReference>
<dbReference type="GO" id="GO:0006888">
    <property type="term" value="P:endoplasmic reticulum to Golgi vesicle-mediated transport"/>
    <property type="evidence" value="ECO:0007669"/>
    <property type="project" value="TreeGrafter"/>
</dbReference>
<dbReference type="SUPFAM" id="SSF48371">
    <property type="entry name" value="ARM repeat"/>
    <property type="match status" value="1"/>
</dbReference>
<evidence type="ECO:0000256" key="9">
    <source>
        <dbReference type="ARBA" id="ARBA00022927"/>
    </source>
</evidence>
<dbReference type="GO" id="GO:0005793">
    <property type="term" value="C:endoplasmic reticulum-Golgi intermediate compartment"/>
    <property type="evidence" value="ECO:0007669"/>
    <property type="project" value="TreeGrafter"/>
</dbReference>
<protein>
    <recommendedName>
        <fullName evidence="4">Abasic site processing protein HMCES</fullName>
    </recommendedName>
    <alternativeName>
        <fullName evidence="13">Embryonic stem cell-specific 5-hydroxymethylcytosine-binding protein</fullName>
    </alternativeName>
    <alternativeName>
        <fullName evidence="14">Peptidase HMCES</fullName>
    </alternativeName>
    <alternativeName>
        <fullName evidence="15">SRAP domain-containing protein 1</fullName>
    </alternativeName>
</protein>
<dbReference type="InterPro" id="IPR013041">
    <property type="entry name" value="Clathrin_app_Ig-like_sf"/>
</dbReference>
<dbReference type="GO" id="GO:0072384">
    <property type="term" value="P:organelle transport along microtubule"/>
    <property type="evidence" value="ECO:0007669"/>
    <property type="project" value="TreeGrafter"/>
</dbReference>
<dbReference type="InterPro" id="IPR013040">
    <property type="entry name" value="Coatomer_gsu_app_Ig-like_dom"/>
</dbReference>
<evidence type="ECO:0000256" key="16">
    <source>
        <dbReference type="SAM" id="MobiDB-lite"/>
    </source>
</evidence>
<proteinExistence type="inferred from homology"/>
<keyword evidence="10" id="KW-0333">Golgi apparatus</keyword>
<dbReference type="GO" id="GO:0006891">
    <property type="term" value="P:intra-Golgi vesicle-mediated transport"/>
    <property type="evidence" value="ECO:0007669"/>
    <property type="project" value="TreeGrafter"/>
</dbReference>
<keyword evidence="6" id="KW-0963">Cytoplasm</keyword>
<dbReference type="InterPro" id="IPR003738">
    <property type="entry name" value="SRAP"/>
</dbReference>
<evidence type="ECO:0000256" key="12">
    <source>
        <dbReference type="ARBA" id="ARBA00023329"/>
    </source>
</evidence>
<evidence type="ECO:0000256" key="13">
    <source>
        <dbReference type="ARBA" id="ARBA00030390"/>
    </source>
</evidence>
<dbReference type="AlphaFoldDB" id="L8Y750"/>
<reference evidence="20" key="1">
    <citation type="submission" date="2012-07" db="EMBL/GenBank/DDBJ databases">
        <title>Genome of the Chinese tree shrew, a rising model animal genetically related to primates.</title>
        <authorList>
            <person name="Zhang G."/>
            <person name="Fan Y."/>
            <person name="Yao Y."/>
            <person name="Huang Z."/>
        </authorList>
    </citation>
    <scope>NUCLEOTIDE SEQUENCE [LARGE SCALE GENOMIC DNA]</scope>
</reference>
<dbReference type="Gene3D" id="1.25.10.10">
    <property type="entry name" value="Leucine-rich Repeat Variant"/>
    <property type="match status" value="2"/>
</dbReference>
<keyword evidence="20" id="KW-1185">Reference proteome</keyword>
<dbReference type="GO" id="GO:0006886">
    <property type="term" value="P:intracellular protein transport"/>
    <property type="evidence" value="ECO:0007669"/>
    <property type="project" value="InterPro"/>
</dbReference>
<evidence type="ECO:0000256" key="2">
    <source>
        <dbReference type="ARBA" id="ARBA00004347"/>
    </source>
</evidence>
<dbReference type="GO" id="GO:0009306">
    <property type="term" value="P:protein secretion"/>
    <property type="evidence" value="ECO:0007669"/>
    <property type="project" value="TreeGrafter"/>
</dbReference>
<keyword evidence="5" id="KW-0813">Transport</keyword>
<dbReference type="eggNOG" id="KOG2618">
    <property type="taxonomic scope" value="Eukaryota"/>
</dbReference>
<evidence type="ECO:0000256" key="8">
    <source>
        <dbReference type="ARBA" id="ARBA00022892"/>
    </source>
</evidence>
<comment type="similarity">
    <text evidence="3">Belongs to the COPG family.</text>
</comment>
<evidence type="ECO:0000256" key="14">
    <source>
        <dbReference type="ARBA" id="ARBA00030898"/>
    </source>
</evidence>
<feature type="compositionally biased region" description="Basic and acidic residues" evidence="16">
    <location>
        <begin position="845"/>
        <end position="862"/>
    </location>
</feature>
<feature type="region of interest" description="Disordered" evidence="16">
    <location>
        <begin position="654"/>
        <end position="674"/>
    </location>
</feature>
<evidence type="ECO:0000256" key="7">
    <source>
        <dbReference type="ARBA" id="ARBA00022737"/>
    </source>
</evidence>
<dbReference type="Proteomes" id="UP000011518">
    <property type="component" value="Unassembled WGS sequence"/>
</dbReference>
<evidence type="ECO:0000313" key="20">
    <source>
        <dbReference type="Proteomes" id="UP000011518"/>
    </source>
</evidence>
<evidence type="ECO:0000256" key="3">
    <source>
        <dbReference type="ARBA" id="ARBA00010720"/>
    </source>
</evidence>
<dbReference type="SUPFAM" id="SSF143081">
    <property type="entry name" value="BB1717-like"/>
    <property type="match status" value="1"/>
</dbReference>
<evidence type="ECO:0000256" key="5">
    <source>
        <dbReference type="ARBA" id="ARBA00022448"/>
    </source>
</evidence>
<dbReference type="InParanoid" id="L8Y750"/>
<dbReference type="SUPFAM" id="SSF49348">
    <property type="entry name" value="Clathrin adaptor appendage domain"/>
    <property type="match status" value="1"/>
</dbReference>
<dbReference type="GO" id="GO:0000139">
    <property type="term" value="C:Golgi membrane"/>
    <property type="evidence" value="ECO:0007669"/>
    <property type="project" value="UniProtKB-SubCell"/>
</dbReference>
<evidence type="ECO:0000259" key="17">
    <source>
        <dbReference type="Pfam" id="PF01602"/>
    </source>
</evidence>
<comment type="subcellular location">
    <subcellularLocation>
        <location evidence="2">Cytoplasmic vesicle</location>
        <location evidence="2">COPI-coated vesicle membrane</location>
        <topology evidence="2">Peripheral membrane protein</topology>
        <orientation evidence="2">Cytoplasmic side</orientation>
    </subcellularLocation>
    <subcellularLocation>
        <location evidence="1">Golgi apparatus membrane</location>
        <topology evidence="1">Peripheral membrane protein</topology>
        <orientation evidence="1">Cytoplasmic side</orientation>
    </subcellularLocation>
</comment>
<dbReference type="Pfam" id="PF01602">
    <property type="entry name" value="Adaptin_N"/>
    <property type="match status" value="2"/>
</dbReference>
<evidence type="ECO:0000256" key="1">
    <source>
        <dbReference type="ARBA" id="ARBA00004255"/>
    </source>
</evidence>
<dbReference type="Pfam" id="PF08752">
    <property type="entry name" value="COP-gamma_platf"/>
    <property type="match status" value="1"/>
</dbReference>
<dbReference type="PANTHER" id="PTHR10261:SF3">
    <property type="entry name" value="COATOMER SUBUNIT GAMMA-1"/>
    <property type="match status" value="1"/>
</dbReference>
<accession>L8Y750</accession>